<keyword evidence="1" id="KW-0812">Transmembrane</keyword>
<dbReference type="EMBL" id="JANKAS010000001">
    <property type="protein sequence ID" value="MCR1897409.1"/>
    <property type="molecule type" value="Genomic_DNA"/>
</dbReference>
<name>A0AAE3HDU4_9FIRM</name>
<evidence type="ECO:0000256" key="1">
    <source>
        <dbReference type="SAM" id="Phobius"/>
    </source>
</evidence>
<evidence type="ECO:0000313" key="3">
    <source>
        <dbReference type="Proteomes" id="UP001205748"/>
    </source>
</evidence>
<feature type="transmembrane region" description="Helical" evidence="1">
    <location>
        <begin position="156"/>
        <end position="178"/>
    </location>
</feature>
<gene>
    <name evidence="2" type="ORF">NSA47_00200</name>
</gene>
<evidence type="ECO:0000313" key="2">
    <source>
        <dbReference type="EMBL" id="MCR1897409.1"/>
    </source>
</evidence>
<keyword evidence="3" id="KW-1185">Reference proteome</keyword>
<feature type="transmembrane region" description="Helical" evidence="1">
    <location>
        <begin position="12"/>
        <end position="33"/>
    </location>
</feature>
<dbReference type="AlphaFoldDB" id="A0AAE3HDU4"/>
<feature type="transmembrane region" description="Helical" evidence="1">
    <location>
        <begin position="359"/>
        <end position="378"/>
    </location>
</feature>
<organism evidence="2 3">
    <name type="scientific">Irregularibacter muris</name>
    <dbReference type="NCBI Taxonomy" id="1796619"/>
    <lineage>
        <taxon>Bacteria</taxon>
        <taxon>Bacillati</taxon>
        <taxon>Bacillota</taxon>
        <taxon>Clostridia</taxon>
        <taxon>Eubacteriales</taxon>
        <taxon>Eubacteriaceae</taxon>
        <taxon>Irregularibacter</taxon>
    </lineage>
</organism>
<reference evidence="2" key="1">
    <citation type="submission" date="2022-07" db="EMBL/GenBank/DDBJ databases">
        <title>Enhanced cultured diversity of the mouse gut microbiota enables custom-made synthetic communities.</title>
        <authorList>
            <person name="Afrizal A."/>
        </authorList>
    </citation>
    <scope>NUCLEOTIDE SEQUENCE</scope>
    <source>
        <strain evidence="2">DSM 28593</strain>
    </source>
</reference>
<comment type="caution">
    <text evidence="2">The sequence shown here is derived from an EMBL/GenBank/DDBJ whole genome shotgun (WGS) entry which is preliminary data.</text>
</comment>
<proteinExistence type="predicted"/>
<keyword evidence="1" id="KW-0472">Membrane</keyword>
<dbReference type="Proteomes" id="UP001205748">
    <property type="component" value="Unassembled WGS sequence"/>
</dbReference>
<keyword evidence="1" id="KW-1133">Transmembrane helix</keyword>
<feature type="transmembrane region" description="Helical" evidence="1">
    <location>
        <begin position="204"/>
        <end position="227"/>
    </location>
</feature>
<feature type="transmembrane region" description="Helical" evidence="1">
    <location>
        <begin position="263"/>
        <end position="289"/>
    </location>
</feature>
<feature type="transmembrane region" description="Helical" evidence="1">
    <location>
        <begin position="296"/>
        <end position="316"/>
    </location>
</feature>
<protein>
    <submittedName>
        <fullName evidence="2">Uncharacterized protein</fullName>
    </submittedName>
</protein>
<accession>A0AAE3HDU4</accession>
<dbReference type="RefSeq" id="WP_257528817.1">
    <property type="nucleotide sequence ID" value="NZ_JANKAS010000001.1"/>
</dbReference>
<sequence length="386" mass="44302">MSIYRLEFKKLYSSVALWILIILFLIFNIFLVVSSLGGNYTGFLGEVSHKTGYVLNEPFRNKLSQMHVSNKQSNDLEQLKMETYQVEDVFDDYDIRDVGEKYIEAAGAPEKFAEIMRSKYADLQKIVEKKAESNESMTLYFAGATYEMHRLIFKDLMGWLIVEGAIISVLLVLLSLGYENNNKTEDIIYSTKIGRRIIRAKSTASISAGLGTYLLLCIITFVIYFSMNDYSGIWGSSVSSLFNYRFDFIAGERPFVTWHSYSVFTYFFAYIGLSIGLIFSFCLMAFVIGMIIKNSYISFLVFLIINAGIVALPFMIPGTTLMNHYISYYSMLSPVWLWLKRSIWFTDGDVDTLWKYFETVGLCASVLILTAFSILAAMRFRRRDII</sequence>